<name>A0A964RRT5_9CLOT</name>
<comment type="caution">
    <text evidence="2">The sequence shown here is derived from an EMBL/GenBank/DDBJ whole genome shotgun (WGS) entry which is preliminary data.</text>
</comment>
<evidence type="ECO:0000313" key="3">
    <source>
        <dbReference type="Proteomes" id="UP000656077"/>
    </source>
</evidence>
<evidence type="ECO:0000259" key="1">
    <source>
        <dbReference type="Pfam" id="PF09983"/>
    </source>
</evidence>
<dbReference type="Pfam" id="PF09983">
    <property type="entry name" value="JetD_C"/>
    <property type="match status" value="1"/>
</dbReference>
<reference evidence="2" key="1">
    <citation type="submission" date="2019-12" db="EMBL/GenBank/DDBJ databases">
        <title>Microbes associate with the intestines of laboratory mice.</title>
        <authorList>
            <person name="Navarre W."/>
            <person name="Wong E."/>
        </authorList>
    </citation>
    <scope>NUCLEOTIDE SEQUENCE</scope>
    <source>
        <strain evidence="2">NM79_F5</strain>
    </source>
</reference>
<accession>A0A964RRT5</accession>
<dbReference type="RefSeq" id="WP_160361111.1">
    <property type="nucleotide sequence ID" value="NZ_WSRQ01000062.1"/>
</dbReference>
<dbReference type="Proteomes" id="UP000656077">
    <property type="component" value="Unassembled WGS sequence"/>
</dbReference>
<protein>
    <recommendedName>
        <fullName evidence="1">Wadjet protein JetD C-terminal domain-containing protein</fullName>
    </recommendedName>
</protein>
<dbReference type="EMBL" id="WSRQ01000062">
    <property type="protein sequence ID" value="MVX66567.1"/>
    <property type="molecule type" value="Genomic_DNA"/>
</dbReference>
<evidence type="ECO:0000313" key="2">
    <source>
        <dbReference type="EMBL" id="MVX66567.1"/>
    </source>
</evidence>
<proteinExistence type="predicted"/>
<feature type="domain" description="Wadjet protein JetD C-terminal" evidence="1">
    <location>
        <begin position="171"/>
        <end position="337"/>
    </location>
</feature>
<gene>
    <name evidence="2" type="ORF">GKZ28_23135</name>
</gene>
<sequence>MELVNIKTVYDMCKKIIIITELQEYFKIDDYPKFAKIVKELVANGTLSEVKSSKLNGMDPPLYNKYRVNQNEEDLKHLEEEIIYNFPLEFGRDFYLKNLKKYETDREYIISLGDYFRNNKNELYIPMSMNERSFSIWGIEKFLKDGNGQNILKNLGLSLEGLNVYTTPEPFVYFSSRKEKNQKVLIIENKDTWYTIRKLMIDGQSAFLGESIDTIIYGSGKNIEKALEEYEYTVEPYLLNPLSVLYWGDIDYEGIGIYERLKKRYSEVFDIKIFDNAYIAMINLAEGRVLPVYSDKQNKNIDSIFLEEMGSFKERILKLLQAGLYIPQEIINYRILKEE</sequence>
<organism evidence="2 3">
    <name type="scientific">Clostridium chromiireducens</name>
    <dbReference type="NCBI Taxonomy" id="225345"/>
    <lineage>
        <taxon>Bacteria</taxon>
        <taxon>Bacillati</taxon>
        <taxon>Bacillota</taxon>
        <taxon>Clostridia</taxon>
        <taxon>Eubacteriales</taxon>
        <taxon>Clostridiaceae</taxon>
        <taxon>Clostridium</taxon>
    </lineage>
</organism>
<dbReference type="InterPro" id="IPR024534">
    <property type="entry name" value="JetD_C"/>
</dbReference>
<dbReference type="AlphaFoldDB" id="A0A964RRT5"/>